<evidence type="ECO:0000313" key="7">
    <source>
        <dbReference type="Proteomes" id="UP000306477"/>
    </source>
</evidence>
<keyword evidence="4" id="KW-0456">Lyase</keyword>
<gene>
    <name evidence="6" type="ORF">E1I69_14210</name>
</gene>
<dbReference type="Gene3D" id="3.20.20.70">
    <property type="entry name" value="Aldolase class I"/>
    <property type="match status" value="1"/>
</dbReference>
<dbReference type="PANTHER" id="PTHR30246">
    <property type="entry name" value="2-KETO-3-DEOXY-6-PHOSPHOGLUCONATE ALDOLASE"/>
    <property type="match status" value="1"/>
</dbReference>
<comment type="caution">
    <text evidence="6">The sequence shown here is derived from an EMBL/GenBank/DDBJ whole genome shotgun (WGS) entry which is preliminary data.</text>
</comment>
<dbReference type="Pfam" id="PF01081">
    <property type="entry name" value="Aldolase"/>
    <property type="match status" value="1"/>
</dbReference>
<comment type="similarity">
    <text evidence="2">Belongs to the KHG/KDPG aldolase family.</text>
</comment>
<dbReference type="Proteomes" id="UP000306477">
    <property type="component" value="Unassembled WGS sequence"/>
</dbReference>
<evidence type="ECO:0000256" key="4">
    <source>
        <dbReference type="ARBA" id="ARBA00023239"/>
    </source>
</evidence>
<dbReference type="SUPFAM" id="SSF51569">
    <property type="entry name" value="Aldolase"/>
    <property type="match status" value="1"/>
</dbReference>
<organism evidence="6 7">
    <name type="scientific">Bacillus timonensis</name>
    <dbReference type="NCBI Taxonomy" id="1033734"/>
    <lineage>
        <taxon>Bacteria</taxon>
        <taxon>Bacillati</taxon>
        <taxon>Bacillota</taxon>
        <taxon>Bacilli</taxon>
        <taxon>Bacillales</taxon>
        <taxon>Bacillaceae</taxon>
        <taxon>Bacillus</taxon>
    </lineage>
</organism>
<proteinExistence type="inferred from homology"/>
<protein>
    <submittedName>
        <fullName evidence="6">Bifunctional 4-hydroxy-2-oxoglutarate aldolase/2-dehydro-3-deoxy-phosphogluconate aldolase</fullName>
    </submittedName>
</protein>
<evidence type="ECO:0000313" key="6">
    <source>
        <dbReference type="EMBL" id="THE11603.1"/>
    </source>
</evidence>
<dbReference type="CDD" id="cd00452">
    <property type="entry name" value="KDPG_aldolase"/>
    <property type="match status" value="1"/>
</dbReference>
<dbReference type="RefSeq" id="WP_136380246.1">
    <property type="nucleotide sequence ID" value="NZ_SLUB01000026.1"/>
</dbReference>
<dbReference type="InterPro" id="IPR000887">
    <property type="entry name" value="Aldlse_KDPG_KHG"/>
</dbReference>
<name>A0A4V3V7J0_9BACI</name>
<comment type="pathway">
    <text evidence="1">Carbohydrate acid metabolism.</text>
</comment>
<dbReference type="AlphaFoldDB" id="A0A4V3V7J0"/>
<evidence type="ECO:0000256" key="5">
    <source>
        <dbReference type="ARBA" id="ARBA00023277"/>
    </source>
</evidence>
<evidence type="ECO:0000256" key="3">
    <source>
        <dbReference type="ARBA" id="ARBA00011233"/>
    </source>
</evidence>
<dbReference type="InterPro" id="IPR013785">
    <property type="entry name" value="Aldolase_TIM"/>
</dbReference>
<dbReference type="OrthoDB" id="9802667at2"/>
<dbReference type="GO" id="GO:0016829">
    <property type="term" value="F:lyase activity"/>
    <property type="evidence" value="ECO:0007669"/>
    <property type="project" value="UniProtKB-KW"/>
</dbReference>
<comment type="subunit">
    <text evidence="3">Homotrimer.</text>
</comment>
<keyword evidence="7" id="KW-1185">Reference proteome</keyword>
<sequence length="225" mass="24060">MSHSNLSNLLDSGVIAVVRKVSREKVTQVVSSLIAGGVTGIEITIDSEDALGAIREVKDIFGEKAVIGAGTVLNSQSAEMAIEAGAEFIFAPTLHKGTIEVTKGYKKIVIPGVFTPTEILQAYEWGADVVKVFPASSLGPDFIKQIRGPLGHIPMMPTGGIDLENTEDFIAAGSVAVGVGGALLRKDLIDNNQWEPLTSLAQQFVQLVRKARRNEVILEKNEKKP</sequence>
<dbReference type="EMBL" id="SLUB01000026">
    <property type="protein sequence ID" value="THE11603.1"/>
    <property type="molecule type" value="Genomic_DNA"/>
</dbReference>
<evidence type="ECO:0000256" key="1">
    <source>
        <dbReference type="ARBA" id="ARBA00004761"/>
    </source>
</evidence>
<dbReference type="PANTHER" id="PTHR30246:SF1">
    <property type="entry name" value="2-DEHYDRO-3-DEOXY-6-PHOSPHOGALACTONATE ALDOLASE-RELATED"/>
    <property type="match status" value="1"/>
</dbReference>
<dbReference type="NCBIfam" id="TIGR01182">
    <property type="entry name" value="eda"/>
    <property type="match status" value="1"/>
</dbReference>
<reference evidence="6 7" key="1">
    <citation type="journal article" date="2019" name="Indoor Air">
        <title>Impacts of indoor surface finishes on bacterial viability.</title>
        <authorList>
            <person name="Hu J."/>
            <person name="Maamar S.B."/>
            <person name="Glawe A.J."/>
            <person name="Gottel N."/>
            <person name="Gilbert J.A."/>
            <person name="Hartmann E.M."/>
        </authorList>
    </citation>
    <scope>NUCLEOTIDE SEQUENCE [LARGE SCALE GENOMIC DNA]</scope>
    <source>
        <strain evidence="6 7">AF060A6</strain>
    </source>
</reference>
<keyword evidence="5" id="KW-0119">Carbohydrate metabolism</keyword>
<accession>A0A4V3V7J0</accession>
<evidence type="ECO:0000256" key="2">
    <source>
        <dbReference type="ARBA" id="ARBA00006906"/>
    </source>
</evidence>